<dbReference type="InterPro" id="IPR011009">
    <property type="entry name" value="Kinase-like_dom_sf"/>
</dbReference>
<dbReference type="InterPro" id="IPR001245">
    <property type="entry name" value="Ser-Thr/Tyr_kinase_cat_dom"/>
</dbReference>
<dbReference type="PANTHER" id="PTHR44329">
    <property type="entry name" value="SERINE/THREONINE-PROTEIN KINASE TNNI3K-RELATED"/>
    <property type="match status" value="1"/>
</dbReference>
<feature type="domain" description="Protein kinase" evidence="2">
    <location>
        <begin position="1"/>
        <end position="231"/>
    </location>
</feature>
<dbReference type="PANTHER" id="PTHR44329:SF214">
    <property type="entry name" value="PROTEIN KINASE DOMAIN-CONTAINING PROTEIN"/>
    <property type="match status" value="1"/>
</dbReference>
<feature type="domain" description="Protein kinase" evidence="2">
    <location>
        <begin position="260"/>
        <end position="531"/>
    </location>
</feature>
<reference evidence="3 4" key="1">
    <citation type="submission" date="2024-04" db="EMBL/GenBank/DDBJ databases">
        <title>Tritrichomonas musculus Genome.</title>
        <authorList>
            <person name="Alves-Ferreira E."/>
            <person name="Grigg M."/>
            <person name="Lorenzi H."/>
            <person name="Galac M."/>
        </authorList>
    </citation>
    <scope>NUCLEOTIDE SEQUENCE [LARGE SCALE GENOMIC DNA]</scope>
    <source>
        <strain evidence="3 4">EAF2021</strain>
    </source>
</reference>
<proteinExistence type="predicted"/>
<keyword evidence="4" id="KW-1185">Reference proteome</keyword>
<gene>
    <name evidence="3" type="ORF">M9Y10_042582</name>
</gene>
<name>A0ABR2K056_9EUKA</name>
<evidence type="ECO:0000259" key="2">
    <source>
        <dbReference type="PROSITE" id="PS50011"/>
    </source>
</evidence>
<dbReference type="PROSITE" id="PS00107">
    <property type="entry name" value="PROTEIN_KINASE_ATP"/>
    <property type="match status" value="1"/>
</dbReference>
<dbReference type="Gene3D" id="1.10.510.10">
    <property type="entry name" value="Transferase(Phosphotransferase) domain 1"/>
    <property type="match status" value="5"/>
</dbReference>
<dbReference type="SMART" id="SM00220">
    <property type="entry name" value="S_TKc"/>
    <property type="match status" value="4"/>
</dbReference>
<feature type="binding site" evidence="1">
    <location>
        <position position="1189"/>
    </location>
    <ligand>
        <name>ATP</name>
        <dbReference type="ChEBI" id="CHEBI:30616"/>
    </ligand>
</feature>
<feature type="domain" description="Protein kinase" evidence="2">
    <location>
        <begin position="1160"/>
        <end position="1374"/>
    </location>
</feature>
<dbReference type="Proteomes" id="UP001470230">
    <property type="component" value="Unassembled WGS sequence"/>
</dbReference>
<dbReference type="Pfam" id="PF00069">
    <property type="entry name" value="Pkinase"/>
    <property type="match status" value="1"/>
</dbReference>
<sequence length="1374" mass="160690">MDIYFFRNLHLTITLNHRSILKFYGLNPIGYTKAIKPVILTEYTPYGFLRYFLENETNPDNPNALWNSAKKLINIYDIACAIRYLHSNNITYLYLSPESILLDDFLYPKFFDFGRCAHLGIHEGCLNIGSSYASRYAAPEILLNDEYTKKSDTYSFSLIIYRIITGEEPFQIDDYFVFWQKISKGYRPKFNKTIPGFYKNLIEICWSEDPDDRPSFDEIVEILKTLDESFFNSKDEFEEYKLHVITEKEELKEEINNYNYEMLAEISEKDNYSTYILMNKQTRNLFTGKIYSKGEEELPYRFYIKKEVKLHKILLGFDHPSLLKFIGYSLFDLQSRPYLTIIYEYAQISLNYALNLSELNGQSSWWTPTKVLINIFGIVSGMKYLHSHGYIHCNLSTETILEDKKYYPKITDFEKMEKILDDPYKQSKTSSFITKYSAPEVIKTGNCSKCSDVYSFAYILYELITNKKPFEEFKSEQEIIEAISNGFRPEIPSSVPKCYKDLIESCWSEDPDLRPSFHQISRKLEFKEDFILDNVDHIEFQNYIEKVGQHRNKELYNKFEEKIGEINRINIAKYEKLDKTGKNKNAIICIAREKSTGKILQAEILFKEIEEFNEDEIEHLGLEVKILDKLKHKAIISFIGFNMIDFKKFDRPVILTEIVKNGSLHDYIEQETFLNNSDSDWNAVKKLINIYGIASAMSQLHKNNIINLNLKSKNILLDQLLYPKLSDFKICFDISYKNDDRANYMKKSDVYSFGLIVYEILTNKVPYEDDSTLTTNTHFDLLLGNEIPLCFKILIEKCLKQVPFDRPSFEEIISTLKTQEFITFLNSEDQKEEYFNYIYSIESENQVGKAINIYKYQMISKICDKFNSVIFKIQEKSTKKYFAAKAFTKEKEELPDEYEKQKNVHKILLNLDHPSLLKYIGYSPFNHEYKPHLTTINEYAQSSLFDVLEKKEEIEGWSSTKKLINIYGIASAMNYLHSNGFIHRNLSTDNILEDENFYPKITGFNEITSIFQLNVNNAFFDYPKYTAPEVIKSKEYSKASDVYAFSIILYELVTGKKPFAEFKSDFHIQDAVCKGYRPEIPKSVPSVYKVLIESCWSQDPDCRPTFSQVVDYFETEEDFIFYDAERDEFEAFINLLNSQKDLENKEQNSNEIKSININDFERLERIGFGTFAKVFKVKEEKTGNIYAAKVIKSDSDKLSEDEKNCFKREIKIMFLLNHPVILKIHGFSPVNFSHKPQSTIIMEYESNGCLEDIMELERKGNSLKGWDSTKMHINIYGIALGMEYMHSLNIIHRDLKPANILEDDYLFPKICDFGLSKQLHQNPDSMTLISEQGLKGTHAYSAPEVILNEINTKASDVYSFGVMVYEMVSKKKNV</sequence>
<dbReference type="InterPro" id="IPR017441">
    <property type="entry name" value="Protein_kinase_ATP_BS"/>
</dbReference>
<evidence type="ECO:0000256" key="1">
    <source>
        <dbReference type="PROSITE-ProRule" id="PRU10141"/>
    </source>
</evidence>
<dbReference type="EMBL" id="JAPFFF010000008">
    <property type="protein sequence ID" value="KAK8883490.1"/>
    <property type="molecule type" value="Genomic_DNA"/>
</dbReference>
<keyword evidence="1" id="KW-0067">ATP-binding</keyword>
<dbReference type="SUPFAM" id="SSF56112">
    <property type="entry name" value="Protein kinase-like (PK-like)"/>
    <property type="match status" value="5"/>
</dbReference>
<feature type="domain" description="Protein kinase" evidence="2">
    <location>
        <begin position="856"/>
        <end position="1120"/>
    </location>
</feature>
<accession>A0ABR2K056</accession>
<dbReference type="Pfam" id="PF07714">
    <property type="entry name" value="PK_Tyr_Ser-Thr"/>
    <property type="match status" value="4"/>
</dbReference>
<evidence type="ECO:0000313" key="3">
    <source>
        <dbReference type="EMBL" id="KAK8883490.1"/>
    </source>
</evidence>
<feature type="domain" description="Protein kinase" evidence="2">
    <location>
        <begin position="574"/>
        <end position="822"/>
    </location>
</feature>
<evidence type="ECO:0000313" key="4">
    <source>
        <dbReference type="Proteomes" id="UP001470230"/>
    </source>
</evidence>
<dbReference type="PROSITE" id="PS50011">
    <property type="entry name" value="PROTEIN_KINASE_DOM"/>
    <property type="match status" value="5"/>
</dbReference>
<organism evidence="3 4">
    <name type="scientific">Tritrichomonas musculus</name>
    <dbReference type="NCBI Taxonomy" id="1915356"/>
    <lineage>
        <taxon>Eukaryota</taxon>
        <taxon>Metamonada</taxon>
        <taxon>Parabasalia</taxon>
        <taxon>Tritrichomonadida</taxon>
        <taxon>Tritrichomonadidae</taxon>
        <taxon>Tritrichomonas</taxon>
    </lineage>
</organism>
<dbReference type="InterPro" id="IPR000719">
    <property type="entry name" value="Prot_kinase_dom"/>
</dbReference>
<comment type="caution">
    <text evidence="3">The sequence shown here is derived from an EMBL/GenBank/DDBJ whole genome shotgun (WGS) entry which is preliminary data.</text>
</comment>
<protein>
    <recommendedName>
        <fullName evidence="2">Protein kinase domain-containing protein</fullName>
    </recommendedName>
</protein>
<dbReference type="InterPro" id="IPR051681">
    <property type="entry name" value="Ser/Thr_Kinases-Pseudokinases"/>
</dbReference>
<keyword evidence="1" id="KW-0547">Nucleotide-binding</keyword>